<dbReference type="AlphaFoldDB" id="A0A2P5ART6"/>
<accession>A0A2P5ART6</accession>
<comment type="caution">
    <text evidence="1">The sequence shown here is derived from an EMBL/GenBank/DDBJ whole genome shotgun (WGS) entry which is preliminary data.</text>
</comment>
<dbReference type="EMBL" id="JXTB01000471">
    <property type="protein sequence ID" value="PON39244.1"/>
    <property type="molecule type" value="Genomic_DNA"/>
</dbReference>
<gene>
    <name evidence="1" type="ORF">PanWU01x14_306350</name>
</gene>
<proteinExistence type="predicted"/>
<sequence length="175" mass="19943">MASACQKRPEYLSTLGLLLGIPITGKSHISSGQIGFLVKKGVEVSATWVLEDNIIISCHLGVEEEYALEPHLLWSFQMKPKRDLKLLDLSGVHQETRIRIKTLERIEMVARDAQDIYNCESHREETGTSERTFGLFNDDYSSEEEVQDNTYESQSFEIQVIMLPAIKAHIYEDPI</sequence>
<organism evidence="1 2">
    <name type="scientific">Parasponia andersonii</name>
    <name type="common">Sponia andersonii</name>
    <dbReference type="NCBI Taxonomy" id="3476"/>
    <lineage>
        <taxon>Eukaryota</taxon>
        <taxon>Viridiplantae</taxon>
        <taxon>Streptophyta</taxon>
        <taxon>Embryophyta</taxon>
        <taxon>Tracheophyta</taxon>
        <taxon>Spermatophyta</taxon>
        <taxon>Magnoliopsida</taxon>
        <taxon>eudicotyledons</taxon>
        <taxon>Gunneridae</taxon>
        <taxon>Pentapetalae</taxon>
        <taxon>rosids</taxon>
        <taxon>fabids</taxon>
        <taxon>Rosales</taxon>
        <taxon>Cannabaceae</taxon>
        <taxon>Parasponia</taxon>
    </lineage>
</organism>
<protein>
    <submittedName>
        <fullName evidence="1">Uncharacterized protein</fullName>
    </submittedName>
</protein>
<evidence type="ECO:0000313" key="2">
    <source>
        <dbReference type="Proteomes" id="UP000237105"/>
    </source>
</evidence>
<dbReference type="Proteomes" id="UP000237105">
    <property type="component" value="Unassembled WGS sequence"/>
</dbReference>
<keyword evidence="2" id="KW-1185">Reference proteome</keyword>
<reference evidence="2" key="1">
    <citation type="submission" date="2016-06" db="EMBL/GenBank/DDBJ databases">
        <title>Parallel loss of symbiosis genes in relatives of nitrogen-fixing non-legume Parasponia.</title>
        <authorList>
            <person name="Van Velzen R."/>
            <person name="Holmer R."/>
            <person name="Bu F."/>
            <person name="Rutten L."/>
            <person name="Van Zeijl A."/>
            <person name="Liu W."/>
            <person name="Santuari L."/>
            <person name="Cao Q."/>
            <person name="Sharma T."/>
            <person name="Shen D."/>
            <person name="Roswanjaya Y."/>
            <person name="Wardhani T."/>
            <person name="Kalhor M.S."/>
            <person name="Jansen J."/>
            <person name="Van den Hoogen J."/>
            <person name="Gungor B."/>
            <person name="Hartog M."/>
            <person name="Hontelez J."/>
            <person name="Verver J."/>
            <person name="Yang W.-C."/>
            <person name="Schijlen E."/>
            <person name="Repin R."/>
            <person name="Schilthuizen M."/>
            <person name="Schranz E."/>
            <person name="Heidstra R."/>
            <person name="Miyata K."/>
            <person name="Fedorova E."/>
            <person name="Kohlen W."/>
            <person name="Bisseling T."/>
            <person name="Smit S."/>
            <person name="Geurts R."/>
        </authorList>
    </citation>
    <scope>NUCLEOTIDE SEQUENCE [LARGE SCALE GENOMIC DNA]</scope>
    <source>
        <strain evidence="2">cv. WU1-14</strain>
    </source>
</reference>
<evidence type="ECO:0000313" key="1">
    <source>
        <dbReference type="EMBL" id="PON39244.1"/>
    </source>
</evidence>
<name>A0A2P5ART6_PARAD</name>